<dbReference type="Proteomes" id="UP000637632">
    <property type="component" value="Unassembled WGS sequence"/>
</dbReference>
<protein>
    <recommendedName>
        <fullName evidence="3">Acid stress chaperone HdeA</fullName>
    </recommendedName>
</protein>
<evidence type="ECO:0008006" key="3">
    <source>
        <dbReference type="Google" id="ProtNLM"/>
    </source>
</evidence>
<evidence type="ECO:0000313" key="1">
    <source>
        <dbReference type="EMBL" id="MBC3810914.1"/>
    </source>
</evidence>
<evidence type="ECO:0000313" key="2">
    <source>
        <dbReference type="Proteomes" id="UP000637632"/>
    </source>
</evidence>
<proteinExistence type="predicted"/>
<comment type="caution">
    <text evidence="1">The sequence shown here is derived from an EMBL/GenBank/DDBJ whole genome shotgun (WGS) entry which is preliminary data.</text>
</comment>
<sequence length="111" mass="12401">MNYLKNISKGVIVIVSLFATLVAFGTYEKRQASKASAAFCNSVVINSPDNGIKEKAISFGADPRMSVFFVDDNNQHKFIAAFHGFFAFDRSICEITTENNLVRSVKQWQLD</sequence>
<gene>
    <name evidence="1" type="ORF">H8K26_05625</name>
</gene>
<dbReference type="RefSeq" id="WP_190477989.1">
    <property type="nucleotide sequence ID" value="NZ_JACOFT010000002.1"/>
</dbReference>
<name>A0ABR6XF24_9BURK</name>
<dbReference type="EMBL" id="JACOFT010000002">
    <property type="protein sequence ID" value="MBC3810914.1"/>
    <property type="molecule type" value="Genomic_DNA"/>
</dbReference>
<keyword evidence="2" id="KW-1185">Reference proteome</keyword>
<accession>A0ABR6XF24</accession>
<organism evidence="1 2">
    <name type="scientific">Undibacterium aquatile</name>
    <dbReference type="NCBI Taxonomy" id="1537398"/>
    <lineage>
        <taxon>Bacteria</taxon>
        <taxon>Pseudomonadati</taxon>
        <taxon>Pseudomonadota</taxon>
        <taxon>Betaproteobacteria</taxon>
        <taxon>Burkholderiales</taxon>
        <taxon>Oxalobacteraceae</taxon>
        <taxon>Undibacterium</taxon>
    </lineage>
</organism>
<reference evidence="1 2" key="1">
    <citation type="submission" date="2020-08" db="EMBL/GenBank/DDBJ databases">
        <title>Novel species isolated from subtropical streams in China.</title>
        <authorList>
            <person name="Lu H."/>
        </authorList>
    </citation>
    <scope>NUCLEOTIDE SEQUENCE [LARGE SCALE GENOMIC DNA]</scope>
    <source>
        <strain evidence="1 2">CCTCC AB 2015119</strain>
    </source>
</reference>